<dbReference type="EMBL" id="JBHSTZ010000025">
    <property type="protein sequence ID" value="MFC6381584.1"/>
    <property type="molecule type" value="Genomic_DNA"/>
</dbReference>
<keyword evidence="1" id="KW-0812">Transmembrane</keyword>
<dbReference type="InterPro" id="IPR036046">
    <property type="entry name" value="Acylphosphatase-like_dom_sf"/>
</dbReference>
<feature type="domain" description="BLUF" evidence="2">
    <location>
        <begin position="20"/>
        <end position="113"/>
    </location>
</feature>
<keyword evidence="1" id="KW-0472">Membrane</keyword>
<name>A0ABW1W659_9GAMM</name>
<keyword evidence="1" id="KW-1133">Transmembrane helix</keyword>
<gene>
    <name evidence="3" type="ORF">ACFP58_08980</name>
</gene>
<reference evidence="4" key="1">
    <citation type="journal article" date="2019" name="Int. J. Syst. Evol. Microbiol.">
        <title>The Global Catalogue of Microorganisms (GCM) 10K type strain sequencing project: providing services to taxonomists for standard genome sequencing and annotation.</title>
        <authorList>
            <consortium name="The Broad Institute Genomics Platform"/>
            <consortium name="The Broad Institute Genome Sequencing Center for Infectious Disease"/>
            <person name="Wu L."/>
            <person name="Ma J."/>
        </authorList>
    </citation>
    <scope>NUCLEOTIDE SEQUENCE [LARGE SCALE GENOMIC DNA]</scope>
    <source>
        <strain evidence="4">CCM 2050</strain>
    </source>
</reference>
<dbReference type="SMART" id="SM01034">
    <property type="entry name" value="BLUF"/>
    <property type="match status" value="1"/>
</dbReference>
<sequence>MGRSGLSTVNDSTNPVTSDLCQLIYLSHITATGLSNSSTLNDIAEVANKLNKIDDITGILCYGNGYFFQCVEGTEQALTNLKNRLLVDDRHKDLKIFDFSAIDERRFEGWSLRSITLERWMVNEPRLKTFMPFRPDSWEPNEWQQFLDILQEHYEEQQENADIDTQPIKYSTLGLTLGKVVGQHQAFFLIQTILGGLIVLALLWLILSDKIF</sequence>
<dbReference type="PROSITE" id="PS50925">
    <property type="entry name" value="BLUF"/>
    <property type="match status" value="1"/>
</dbReference>
<dbReference type="SUPFAM" id="SSF54975">
    <property type="entry name" value="Acylphosphatase/BLUF domain-like"/>
    <property type="match status" value="1"/>
</dbReference>
<evidence type="ECO:0000259" key="2">
    <source>
        <dbReference type="PROSITE" id="PS50925"/>
    </source>
</evidence>
<proteinExistence type="predicted"/>
<keyword evidence="4" id="KW-1185">Reference proteome</keyword>
<comment type="caution">
    <text evidence="3">The sequence shown here is derived from an EMBL/GenBank/DDBJ whole genome shotgun (WGS) entry which is preliminary data.</text>
</comment>
<accession>A0ABW1W659</accession>
<dbReference type="InterPro" id="IPR007024">
    <property type="entry name" value="BLUF_domain"/>
</dbReference>
<dbReference type="Gene3D" id="3.30.70.100">
    <property type="match status" value="1"/>
</dbReference>
<evidence type="ECO:0000256" key="1">
    <source>
        <dbReference type="SAM" id="Phobius"/>
    </source>
</evidence>
<evidence type="ECO:0000313" key="3">
    <source>
        <dbReference type="EMBL" id="MFC6381584.1"/>
    </source>
</evidence>
<dbReference type="Pfam" id="PF04940">
    <property type="entry name" value="BLUF"/>
    <property type="match status" value="1"/>
</dbReference>
<evidence type="ECO:0000313" key="4">
    <source>
        <dbReference type="Proteomes" id="UP001596264"/>
    </source>
</evidence>
<protein>
    <submittedName>
        <fullName evidence="3">BLUF domain-containing protein</fullName>
    </submittedName>
</protein>
<dbReference type="Proteomes" id="UP001596264">
    <property type="component" value="Unassembled WGS sequence"/>
</dbReference>
<feature type="transmembrane region" description="Helical" evidence="1">
    <location>
        <begin position="186"/>
        <end position="207"/>
    </location>
</feature>
<organism evidence="3 4">
    <name type="scientific">Psychrobacter glacincola</name>
    <dbReference type="NCBI Taxonomy" id="56810"/>
    <lineage>
        <taxon>Bacteria</taxon>
        <taxon>Pseudomonadati</taxon>
        <taxon>Pseudomonadota</taxon>
        <taxon>Gammaproteobacteria</taxon>
        <taxon>Moraxellales</taxon>
        <taxon>Moraxellaceae</taxon>
        <taxon>Psychrobacter</taxon>
    </lineage>
</organism>
<dbReference type="RefSeq" id="WP_227691849.1">
    <property type="nucleotide sequence ID" value="NZ_CAJGZK010000004.1"/>
</dbReference>